<dbReference type="InterPro" id="IPR036850">
    <property type="entry name" value="NDK-like_dom_sf"/>
</dbReference>
<feature type="active site" description="Pros-phosphohistidine intermediate" evidence="13 14">
    <location>
        <position position="116"/>
    </location>
</feature>
<dbReference type="Proteomes" id="UP000823757">
    <property type="component" value="Unassembled WGS sequence"/>
</dbReference>
<accession>A0A9D9NHK4</accession>
<reference evidence="17" key="2">
    <citation type="journal article" date="2021" name="PeerJ">
        <title>Extensive microbial diversity within the chicken gut microbiome revealed by metagenomics and culture.</title>
        <authorList>
            <person name="Gilroy R."/>
            <person name="Ravi A."/>
            <person name="Getino M."/>
            <person name="Pursley I."/>
            <person name="Horton D.L."/>
            <person name="Alikhan N.F."/>
            <person name="Baker D."/>
            <person name="Gharbi K."/>
            <person name="Hall N."/>
            <person name="Watson M."/>
            <person name="Adriaenssens E.M."/>
            <person name="Foster-Nyarko E."/>
            <person name="Jarju S."/>
            <person name="Secka A."/>
            <person name="Antonio M."/>
            <person name="Oren A."/>
            <person name="Chaudhuri R.R."/>
            <person name="La Ragione R."/>
            <person name="Hildebrand F."/>
            <person name="Pallen M.J."/>
        </authorList>
    </citation>
    <scope>NUCLEOTIDE SEQUENCE</scope>
    <source>
        <strain evidence="17">B1-13419</strain>
    </source>
</reference>
<evidence type="ECO:0000256" key="15">
    <source>
        <dbReference type="RuleBase" id="RU004011"/>
    </source>
</evidence>
<keyword evidence="5 13" id="KW-0597">Phosphoprotein</keyword>
<dbReference type="PRINTS" id="PR01243">
    <property type="entry name" value="NUCDPKINASE"/>
</dbReference>
<comment type="similarity">
    <text evidence="2 13 14 15">Belongs to the NDK family.</text>
</comment>
<dbReference type="HAMAP" id="MF_00451">
    <property type="entry name" value="NDP_kinase"/>
    <property type="match status" value="1"/>
</dbReference>
<evidence type="ECO:0000256" key="10">
    <source>
        <dbReference type="ARBA" id="ARBA00022840"/>
    </source>
</evidence>
<reference evidence="17" key="1">
    <citation type="submission" date="2020-10" db="EMBL/GenBank/DDBJ databases">
        <authorList>
            <person name="Gilroy R."/>
        </authorList>
    </citation>
    <scope>NUCLEOTIDE SEQUENCE</scope>
    <source>
        <strain evidence="17">B1-13419</strain>
    </source>
</reference>
<dbReference type="InterPro" id="IPR001564">
    <property type="entry name" value="Nucleoside_diP_kinase"/>
</dbReference>
<comment type="subunit">
    <text evidence="13">Homotetramer.</text>
</comment>
<evidence type="ECO:0000256" key="2">
    <source>
        <dbReference type="ARBA" id="ARBA00008142"/>
    </source>
</evidence>
<evidence type="ECO:0000256" key="12">
    <source>
        <dbReference type="ARBA" id="ARBA00023080"/>
    </source>
</evidence>
<comment type="caution">
    <text evidence="17">The sequence shown here is derived from an EMBL/GenBank/DDBJ whole genome shotgun (WGS) entry which is preliminary data.</text>
</comment>
<comment type="catalytic activity">
    <reaction evidence="13">
        <text>a 2'-deoxyribonucleoside 5'-diphosphate + ATP = a 2'-deoxyribonucleoside 5'-triphosphate + ADP</text>
        <dbReference type="Rhea" id="RHEA:44640"/>
        <dbReference type="ChEBI" id="CHEBI:30616"/>
        <dbReference type="ChEBI" id="CHEBI:61560"/>
        <dbReference type="ChEBI" id="CHEBI:73316"/>
        <dbReference type="ChEBI" id="CHEBI:456216"/>
        <dbReference type="EC" id="2.7.4.6"/>
    </reaction>
</comment>
<feature type="binding site" evidence="13 14">
    <location>
        <position position="113"/>
    </location>
    <ligand>
        <name>ATP</name>
        <dbReference type="ChEBI" id="CHEBI:30616"/>
    </ligand>
</feature>
<dbReference type="PROSITE" id="PS51374">
    <property type="entry name" value="NDPK_LIKE"/>
    <property type="match status" value="1"/>
</dbReference>
<dbReference type="NCBIfam" id="NF001908">
    <property type="entry name" value="PRK00668.1"/>
    <property type="match status" value="1"/>
</dbReference>
<keyword evidence="10 13" id="KW-0067">ATP-binding</keyword>
<dbReference type="PANTHER" id="PTHR11349">
    <property type="entry name" value="NUCLEOSIDE DIPHOSPHATE KINASE"/>
    <property type="match status" value="1"/>
</dbReference>
<name>A0A9D9NHK4_9BACT</name>
<keyword evidence="13" id="KW-0963">Cytoplasm</keyword>
<evidence type="ECO:0000256" key="13">
    <source>
        <dbReference type="HAMAP-Rule" id="MF_00451"/>
    </source>
</evidence>
<evidence type="ECO:0000256" key="14">
    <source>
        <dbReference type="PROSITE-ProRule" id="PRU00706"/>
    </source>
</evidence>
<proteinExistence type="inferred from homology"/>
<dbReference type="SMART" id="SM00562">
    <property type="entry name" value="NDK"/>
    <property type="match status" value="1"/>
</dbReference>
<dbReference type="GO" id="GO:0006228">
    <property type="term" value="P:UTP biosynthetic process"/>
    <property type="evidence" value="ECO:0007669"/>
    <property type="project" value="UniProtKB-UniRule"/>
</dbReference>
<feature type="binding site" evidence="13 14">
    <location>
        <position position="103"/>
    </location>
    <ligand>
        <name>ATP</name>
        <dbReference type="ChEBI" id="CHEBI:30616"/>
    </ligand>
</feature>
<dbReference type="GO" id="GO:0005737">
    <property type="term" value="C:cytoplasm"/>
    <property type="evidence" value="ECO:0007669"/>
    <property type="project" value="UniProtKB-SubCell"/>
</dbReference>
<keyword evidence="11 13" id="KW-0460">Magnesium</keyword>
<dbReference type="GO" id="GO:0004550">
    <property type="term" value="F:nucleoside diphosphate kinase activity"/>
    <property type="evidence" value="ECO:0007669"/>
    <property type="project" value="UniProtKB-UniRule"/>
</dbReference>
<dbReference type="Pfam" id="PF00334">
    <property type="entry name" value="NDK"/>
    <property type="match status" value="1"/>
</dbReference>
<evidence type="ECO:0000256" key="8">
    <source>
        <dbReference type="ARBA" id="ARBA00022741"/>
    </source>
</evidence>
<evidence type="ECO:0000256" key="7">
    <source>
        <dbReference type="ARBA" id="ARBA00022723"/>
    </source>
</evidence>
<evidence type="ECO:0000259" key="16">
    <source>
        <dbReference type="SMART" id="SM00562"/>
    </source>
</evidence>
<dbReference type="GO" id="GO:0006183">
    <property type="term" value="P:GTP biosynthetic process"/>
    <property type="evidence" value="ECO:0007669"/>
    <property type="project" value="UniProtKB-UniRule"/>
</dbReference>
<feature type="binding site" evidence="13 14">
    <location>
        <position position="58"/>
    </location>
    <ligand>
        <name>ATP</name>
        <dbReference type="ChEBI" id="CHEBI:30616"/>
    </ligand>
</feature>
<comment type="function">
    <text evidence="13">Major role in the synthesis of nucleoside triphosphates other than ATP. The ATP gamma phosphate is transferred to the NDP beta phosphate via a ping-pong mechanism, using a phosphorylated active-site intermediate.</text>
</comment>
<comment type="cofactor">
    <cofactor evidence="1 13">
        <name>Mg(2+)</name>
        <dbReference type="ChEBI" id="CHEBI:18420"/>
    </cofactor>
</comment>
<feature type="binding site" evidence="13 14">
    <location>
        <position position="86"/>
    </location>
    <ligand>
        <name>ATP</name>
        <dbReference type="ChEBI" id="CHEBI:30616"/>
    </ligand>
</feature>
<dbReference type="SUPFAM" id="SSF54919">
    <property type="entry name" value="Nucleoside diphosphate kinase, NDK"/>
    <property type="match status" value="1"/>
</dbReference>
<keyword evidence="9 13" id="KW-0418">Kinase</keyword>
<dbReference type="Gene3D" id="3.30.70.141">
    <property type="entry name" value="Nucleoside diphosphate kinase-like domain"/>
    <property type="match status" value="1"/>
</dbReference>
<dbReference type="EC" id="2.7.4.6" evidence="3 13"/>
<dbReference type="GO" id="GO:0005524">
    <property type="term" value="F:ATP binding"/>
    <property type="evidence" value="ECO:0007669"/>
    <property type="project" value="UniProtKB-UniRule"/>
</dbReference>
<comment type="subcellular location">
    <subcellularLocation>
        <location evidence="13">Cytoplasm</location>
    </subcellularLocation>
</comment>
<evidence type="ECO:0000256" key="9">
    <source>
        <dbReference type="ARBA" id="ARBA00022777"/>
    </source>
</evidence>
<evidence type="ECO:0000256" key="4">
    <source>
        <dbReference type="ARBA" id="ARBA00017632"/>
    </source>
</evidence>
<dbReference type="GO" id="GO:0046872">
    <property type="term" value="F:metal ion binding"/>
    <property type="evidence" value="ECO:0007669"/>
    <property type="project" value="UniProtKB-KW"/>
</dbReference>
<evidence type="ECO:0000313" key="18">
    <source>
        <dbReference type="Proteomes" id="UP000823757"/>
    </source>
</evidence>
<feature type="domain" description="Nucleoside diphosphate kinase-like" evidence="16">
    <location>
        <begin position="2"/>
        <end position="139"/>
    </location>
</feature>
<protein>
    <recommendedName>
        <fullName evidence="4 13">Nucleoside diphosphate kinase</fullName>
        <shortName evidence="13">NDK</shortName>
        <shortName evidence="13">NDP kinase</shortName>
        <ecNumber evidence="3 13">2.7.4.6</ecNumber>
    </recommendedName>
    <alternativeName>
        <fullName evidence="13">Nucleoside-2-P kinase</fullName>
    </alternativeName>
</protein>
<gene>
    <name evidence="13 17" type="primary">ndk</name>
    <name evidence="17" type="ORF">IAB91_00295</name>
</gene>
<dbReference type="GO" id="GO:0006241">
    <property type="term" value="P:CTP biosynthetic process"/>
    <property type="evidence" value="ECO:0007669"/>
    <property type="project" value="UniProtKB-UniRule"/>
</dbReference>
<comment type="catalytic activity">
    <reaction evidence="13">
        <text>a ribonucleoside 5'-diphosphate + ATP = a ribonucleoside 5'-triphosphate + ADP</text>
        <dbReference type="Rhea" id="RHEA:18113"/>
        <dbReference type="ChEBI" id="CHEBI:30616"/>
        <dbReference type="ChEBI" id="CHEBI:57930"/>
        <dbReference type="ChEBI" id="CHEBI:61557"/>
        <dbReference type="ChEBI" id="CHEBI:456216"/>
        <dbReference type="EC" id="2.7.4.6"/>
    </reaction>
</comment>
<keyword evidence="7 13" id="KW-0479">Metal-binding</keyword>
<keyword evidence="8 13" id="KW-0547">Nucleotide-binding</keyword>
<evidence type="ECO:0000256" key="11">
    <source>
        <dbReference type="ARBA" id="ARBA00022842"/>
    </source>
</evidence>
<sequence>MMERTLVIIKPGALQRGLAGEVISRFEKRGLKLVAMKMQQLSSEILDVHYAHLKDRPFFPWLKAGMMAAPVILCCWEGFEAVKTVREMAGATNARKAAPGTIRGDYGMSSQENIVHTSDSIENAQIELDRFFSPEDYCEYPSPLQQYLYAPDEN</sequence>
<evidence type="ECO:0000256" key="3">
    <source>
        <dbReference type="ARBA" id="ARBA00012966"/>
    </source>
</evidence>
<evidence type="ECO:0000256" key="5">
    <source>
        <dbReference type="ARBA" id="ARBA00022553"/>
    </source>
</evidence>
<evidence type="ECO:0000313" key="17">
    <source>
        <dbReference type="EMBL" id="MBO8473717.1"/>
    </source>
</evidence>
<organism evidence="17 18">
    <name type="scientific">Candidatus Cryptobacteroides faecigallinarum</name>
    <dbReference type="NCBI Taxonomy" id="2840763"/>
    <lineage>
        <taxon>Bacteria</taxon>
        <taxon>Pseudomonadati</taxon>
        <taxon>Bacteroidota</taxon>
        <taxon>Bacteroidia</taxon>
        <taxon>Bacteroidales</taxon>
        <taxon>Candidatus Cryptobacteroides</taxon>
    </lineage>
</organism>
<evidence type="ECO:0000256" key="1">
    <source>
        <dbReference type="ARBA" id="ARBA00001946"/>
    </source>
</evidence>
<dbReference type="CDD" id="cd04413">
    <property type="entry name" value="NDPk_I"/>
    <property type="match status" value="1"/>
</dbReference>
<evidence type="ECO:0000256" key="6">
    <source>
        <dbReference type="ARBA" id="ARBA00022679"/>
    </source>
</evidence>
<dbReference type="EMBL" id="JADIMD010000003">
    <property type="protein sequence ID" value="MBO8473717.1"/>
    <property type="molecule type" value="Genomic_DNA"/>
</dbReference>
<feature type="binding site" evidence="13 14">
    <location>
        <position position="10"/>
    </location>
    <ligand>
        <name>ATP</name>
        <dbReference type="ChEBI" id="CHEBI:30616"/>
    </ligand>
</feature>
<feature type="binding site" evidence="13 14">
    <location>
        <position position="92"/>
    </location>
    <ligand>
        <name>ATP</name>
        <dbReference type="ChEBI" id="CHEBI:30616"/>
    </ligand>
</feature>
<dbReference type="AlphaFoldDB" id="A0A9D9NHK4"/>
<dbReference type="FunFam" id="3.30.70.141:FF:000003">
    <property type="entry name" value="Nucleoside diphosphate kinase"/>
    <property type="match status" value="1"/>
</dbReference>
<dbReference type="InterPro" id="IPR034907">
    <property type="entry name" value="NDK-like_dom"/>
</dbReference>
<keyword evidence="12 13" id="KW-0546">Nucleotide metabolism</keyword>
<keyword evidence="6 13" id="KW-0808">Transferase</keyword>